<evidence type="ECO:0000313" key="1">
    <source>
        <dbReference type="EMBL" id="KAI4802314.1"/>
    </source>
</evidence>
<comment type="caution">
    <text evidence="1">The sequence shown here is derived from an EMBL/GenBank/DDBJ whole genome shotgun (WGS) entry which is preliminary data.</text>
</comment>
<gene>
    <name evidence="1" type="ORF">KUCAC02_020162</name>
</gene>
<sequence length="113" mass="12645">MTSKRKNLSMRPIKLPQQILCPAFSLPNLTPQLQNPFKIKKVKSSDLKSFQRIVEQEEDQLGQMDRASSLGAGLNLSVPMEILEIISDSEEGDAMSVLPDWLKEGEFVTVGEQ</sequence>
<protein>
    <submittedName>
        <fullName evidence="1">Uncharacterized protein</fullName>
    </submittedName>
</protein>
<dbReference type="EMBL" id="CM043808">
    <property type="protein sequence ID" value="KAI4802314.1"/>
    <property type="molecule type" value="Genomic_DNA"/>
</dbReference>
<proteinExistence type="predicted"/>
<accession>A0ACB9VRK1</accession>
<dbReference type="Proteomes" id="UP001057452">
    <property type="component" value="Chromosome 24"/>
</dbReference>
<name>A0ACB9VRK1_CHAAC</name>
<evidence type="ECO:0000313" key="2">
    <source>
        <dbReference type="Proteomes" id="UP001057452"/>
    </source>
</evidence>
<keyword evidence="2" id="KW-1185">Reference proteome</keyword>
<reference evidence="1" key="1">
    <citation type="submission" date="2022-05" db="EMBL/GenBank/DDBJ databases">
        <title>Chromosome-level genome of Chaenocephalus aceratus.</title>
        <authorList>
            <person name="Park H."/>
        </authorList>
    </citation>
    <scope>NUCLEOTIDE SEQUENCE</scope>
    <source>
        <strain evidence="1">KU_202001</strain>
    </source>
</reference>
<organism evidence="1 2">
    <name type="scientific">Chaenocephalus aceratus</name>
    <name type="common">Blackfin icefish</name>
    <name type="synonym">Chaenichthys aceratus</name>
    <dbReference type="NCBI Taxonomy" id="36190"/>
    <lineage>
        <taxon>Eukaryota</taxon>
        <taxon>Metazoa</taxon>
        <taxon>Chordata</taxon>
        <taxon>Craniata</taxon>
        <taxon>Vertebrata</taxon>
        <taxon>Euteleostomi</taxon>
        <taxon>Actinopterygii</taxon>
        <taxon>Neopterygii</taxon>
        <taxon>Teleostei</taxon>
        <taxon>Neoteleostei</taxon>
        <taxon>Acanthomorphata</taxon>
        <taxon>Eupercaria</taxon>
        <taxon>Perciformes</taxon>
        <taxon>Notothenioidei</taxon>
        <taxon>Channichthyidae</taxon>
        <taxon>Chaenocephalus</taxon>
    </lineage>
</organism>